<evidence type="ECO:0000256" key="5">
    <source>
        <dbReference type="ARBA" id="ARBA00022832"/>
    </source>
</evidence>
<dbReference type="GO" id="GO:0005829">
    <property type="term" value="C:cytosol"/>
    <property type="evidence" value="ECO:0007669"/>
    <property type="project" value="TreeGrafter"/>
</dbReference>
<keyword evidence="7 8" id="KW-0275">Fatty acid biosynthesis</keyword>
<evidence type="ECO:0000256" key="2">
    <source>
        <dbReference type="ARBA" id="ARBA00022490"/>
    </source>
</evidence>
<evidence type="ECO:0000256" key="8">
    <source>
        <dbReference type="HAMAP-Rule" id="MF_01217"/>
    </source>
</evidence>
<comment type="function">
    <text evidence="8">Carrier of the growing fatty acid chain in fatty acid biosynthesis.</text>
</comment>
<keyword evidence="1 8" id="KW-0596">Phosphopantetheine</keyword>
<keyword evidence="11" id="KW-1185">Reference proteome</keyword>
<comment type="subcellular location">
    <subcellularLocation>
        <location evidence="8">Cytoplasm</location>
    </subcellularLocation>
</comment>
<keyword evidence="2 8" id="KW-0963">Cytoplasm</keyword>
<dbReference type="RefSeq" id="WP_035450883.1">
    <property type="nucleotide sequence ID" value="NZ_AZGA01000057.1"/>
</dbReference>
<evidence type="ECO:0000256" key="4">
    <source>
        <dbReference type="ARBA" id="ARBA00022553"/>
    </source>
</evidence>
<dbReference type="Proteomes" id="UP000051236">
    <property type="component" value="Unassembled WGS sequence"/>
</dbReference>
<proteinExistence type="inferred from homology"/>
<evidence type="ECO:0000313" key="10">
    <source>
        <dbReference type="EMBL" id="KRM33124.1"/>
    </source>
</evidence>
<dbReference type="PANTHER" id="PTHR20863:SF62">
    <property type="entry name" value="ACYL CARRIER PROTEIN"/>
    <property type="match status" value="1"/>
</dbReference>
<reference evidence="10 11" key="1">
    <citation type="journal article" date="2015" name="Genome Announc.">
        <title>Expanding the biotechnology potential of lactobacilli through comparative genomics of 213 strains and associated genera.</title>
        <authorList>
            <person name="Sun Z."/>
            <person name="Harris H.M."/>
            <person name="McCann A."/>
            <person name="Guo C."/>
            <person name="Argimon S."/>
            <person name="Zhang W."/>
            <person name="Yang X."/>
            <person name="Jeffery I.B."/>
            <person name="Cooney J.C."/>
            <person name="Kagawa T.F."/>
            <person name="Liu W."/>
            <person name="Song Y."/>
            <person name="Salvetti E."/>
            <person name="Wrobel A."/>
            <person name="Rasinkangas P."/>
            <person name="Parkhill J."/>
            <person name="Rea M.C."/>
            <person name="O'Sullivan O."/>
            <person name="Ritari J."/>
            <person name="Douillard F.P."/>
            <person name="Paul Ross R."/>
            <person name="Yang R."/>
            <person name="Briner A.E."/>
            <person name="Felis G.E."/>
            <person name="de Vos W.M."/>
            <person name="Barrangou R."/>
            <person name="Klaenhammer T.R."/>
            <person name="Caufield P.W."/>
            <person name="Cui Y."/>
            <person name="Zhang H."/>
            <person name="O'Toole P.W."/>
        </authorList>
    </citation>
    <scope>NUCLEOTIDE SEQUENCE [LARGE SCALE GENOMIC DNA]</scope>
    <source>
        <strain evidence="10 11">DSM 18527</strain>
    </source>
</reference>
<keyword evidence="5 8" id="KW-0276">Fatty acid metabolism</keyword>
<dbReference type="SUPFAM" id="SSF47336">
    <property type="entry name" value="ACP-like"/>
    <property type="match status" value="1"/>
</dbReference>
<dbReference type="GO" id="GO:0016020">
    <property type="term" value="C:membrane"/>
    <property type="evidence" value="ECO:0007669"/>
    <property type="project" value="GOC"/>
</dbReference>
<keyword evidence="4 8" id="KW-0597">Phosphoprotein</keyword>
<dbReference type="UniPathway" id="UPA00094"/>
<evidence type="ECO:0000313" key="11">
    <source>
        <dbReference type="Proteomes" id="UP000051236"/>
    </source>
</evidence>
<feature type="modified residue" description="O-(pantetheine 4'-phosphoryl)serine" evidence="8">
    <location>
        <position position="40"/>
    </location>
</feature>
<sequence>MADNAETFKKIQDIIADQLDKEPEEVKLESNFKNDFDADSLDIFEIINEIEDEFDVKIEAEDGIDTVKDLVDYVEKQA</sequence>
<comment type="PTM">
    <text evidence="8">4'-phosphopantetheine is transferred from CoA to a specific serine of apo-ACP by AcpS. This modification is essential for activity because fatty acids are bound in thioester linkage to the sulfhydryl of the prosthetic group.</text>
</comment>
<feature type="domain" description="Carrier" evidence="9">
    <location>
        <begin position="5"/>
        <end position="78"/>
    </location>
</feature>
<evidence type="ECO:0000256" key="1">
    <source>
        <dbReference type="ARBA" id="ARBA00022450"/>
    </source>
</evidence>
<keyword evidence="3 8" id="KW-0444">Lipid biosynthesis</keyword>
<dbReference type="PROSITE" id="PS50075">
    <property type="entry name" value="CARRIER"/>
    <property type="match status" value="1"/>
</dbReference>
<dbReference type="HAMAP" id="MF_01217">
    <property type="entry name" value="Acyl_carrier"/>
    <property type="match status" value="1"/>
</dbReference>
<dbReference type="NCBIfam" id="NF002150">
    <property type="entry name" value="PRK00982.1-4"/>
    <property type="match status" value="1"/>
</dbReference>
<dbReference type="PATRIC" id="fig|1423734.3.peg.3254"/>
<name>X0PCZ1_9LACO</name>
<protein>
    <recommendedName>
        <fullName evidence="8">Acyl carrier protein</fullName>
        <shortName evidence="8">ACP</shortName>
    </recommendedName>
</protein>
<dbReference type="Gene3D" id="1.10.1200.10">
    <property type="entry name" value="ACP-like"/>
    <property type="match status" value="1"/>
</dbReference>
<dbReference type="PANTHER" id="PTHR20863">
    <property type="entry name" value="ACYL CARRIER PROTEIN"/>
    <property type="match status" value="1"/>
</dbReference>
<comment type="caution">
    <text evidence="10">The sequence shown here is derived from an EMBL/GenBank/DDBJ whole genome shotgun (WGS) entry which is preliminary data.</text>
</comment>
<accession>X0PCZ1</accession>
<dbReference type="OrthoDB" id="9804551at2"/>
<organism evidence="10 11">
    <name type="scientific">Agrilactobacillus composti DSM 18527 = JCM 14202</name>
    <dbReference type="NCBI Taxonomy" id="1423734"/>
    <lineage>
        <taxon>Bacteria</taxon>
        <taxon>Bacillati</taxon>
        <taxon>Bacillota</taxon>
        <taxon>Bacilli</taxon>
        <taxon>Lactobacillales</taxon>
        <taxon>Lactobacillaceae</taxon>
        <taxon>Agrilactobacillus</taxon>
    </lineage>
</organism>
<dbReference type="InterPro" id="IPR003231">
    <property type="entry name" value="ACP"/>
</dbReference>
<dbReference type="GO" id="GO:0000035">
    <property type="term" value="F:acyl binding"/>
    <property type="evidence" value="ECO:0007669"/>
    <property type="project" value="TreeGrafter"/>
</dbReference>
<dbReference type="GO" id="GO:0000036">
    <property type="term" value="F:acyl carrier activity"/>
    <property type="evidence" value="ECO:0007669"/>
    <property type="project" value="UniProtKB-UniRule"/>
</dbReference>
<dbReference type="eggNOG" id="COG0236">
    <property type="taxonomic scope" value="Bacteria"/>
</dbReference>
<gene>
    <name evidence="8" type="primary">acpP</name>
    <name evidence="10" type="ORF">FC83_GL003205</name>
</gene>
<comment type="pathway">
    <text evidence="8">Lipid metabolism; fatty acid biosynthesis.</text>
</comment>
<comment type="similarity">
    <text evidence="8">Belongs to the acyl carrier protein (ACP) family.</text>
</comment>
<dbReference type="InterPro" id="IPR036736">
    <property type="entry name" value="ACP-like_sf"/>
</dbReference>
<dbReference type="Pfam" id="PF00550">
    <property type="entry name" value="PP-binding"/>
    <property type="match status" value="1"/>
</dbReference>
<evidence type="ECO:0000256" key="7">
    <source>
        <dbReference type="ARBA" id="ARBA00023160"/>
    </source>
</evidence>
<evidence type="ECO:0000256" key="3">
    <source>
        <dbReference type="ARBA" id="ARBA00022516"/>
    </source>
</evidence>
<dbReference type="AlphaFoldDB" id="X0PCZ1"/>
<evidence type="ECO:0000256" key="6">
    <source>
        <dbReference type="ARBA" id="ARBA00023098"/>
    </source>
</evidence>
<dbReference type="GO" id="GO:0009245">
    <property type="term" value="P:lipid A biosynthetic process"/>
    <property type="evidence" value="ECO:0007669"/>
    <property type="project" value="TreeGrafter"/>
</dbReference>
<dbReference type="NCBIfam" id="NF002148">
    <property type="entry name" value="PRK00982.1-2"/>
    <property type="match status" value="1"/>
</dbReference>
<dbReference type="InterPro" id="IPR009081">
    <property type="entry name" value="PP-bd_ACP"/>
</dbReference>
<dbReference type="STRING" id="1423734.FC83_GL003205"/>
<evidence type="ECO:0000259" key="9">
    <source>
        <dbReference type="PROSITE" id="PS50075"/>
    </source>
</evidence>
<dbReference type="EMBL" id="AZGA01000057">
    <property type="protein sequence ID" value="KRM33124.1"/>
    <property type="molecule type" value="Genomic_DNA"/>
</dbReference>
<keyword evidence="6 8" id="KW-0443">Lipid metabolism</keyword>